<evidence type="ECO:0000256" key="1">
    <source>
        <dbReference type="SAM" id="MobiDB-lite"/>
    </source>
</evidence>
<reference evidence="2 3" key="1">
    <citation type="submission" date="2017-01" db="EMBL/GenBank/DDBJ databases">
        <title>Comparative Genomics of 38 Pectobacterium strains comprising three species revealed the characteristics of Pectobacterium carotovorum.</title>
        <authorList>
            <person name="Xie H."/>
            <person name="Ma Y."/>
            <person name="Li X."/>
        </authorList>
    </citation>
    <scope>NUCLEOTIDE SEQUENCE [LARGE SCALE GENOMIC DNA]</scope>
    <source>
        <strain evidence="2 3">Q142</strain>
    </source>
</reference>
<protein>
    <recommendedName>
        <fullName evidence="4">AAA+ ATPase domain-containing protein</fullName>
    </recommendedName>
</protein>
<dbReference type="EMBL" id="MTAO01000027">
    <property type="protein sequence ID" value="POE22549.1"/>
    <property type="molecule type" value="Genomic_DNA"/>
</dbReference>
<comment type="caution">
    <text evidence="2">The sequence shown here is derived from an EMBL/GenBank/DDBJ whole genome shotgun (WGS) entry which is preliminary data.</text>
</comment>
<name>A0ABD6VK37_9GAMM</name>
<dbReference type="RefSeq" id="WP_103163020.1">
    <property type="nucleotide sequence ID" value="NZ_MTAH01000028.1"/>
</dbReference>
<evidence type="ECO:0000313" key="3">
    <source>
        <dbReference type="Proteomes" id="UP000237274"/>
    </source>
</evidence>
<dbReference type="Proteomes" id="UP000237274">
    <property type="component" value="Unassembled WGS sequence"/>
</dbReference>
<dbReference type="InterPro" id="IPR027417">
    <property type="entry name" value="P-loop_NTPase"/>
</dbReference>
<dbReference type="AlphaFoldDB" id="A0ABD6VK37"/>
<accession>A0ABD6VK37</accession>
<sequence>MSDIIINLDRINDINEYSESTMLQQTAKRKLDTLLNSFIENIETNTTTEIQSCCKKNNQLNKLQRRNSTIFVNGQRGTGKTTFLNAVLDFYSKNENGICPLAFIDPTLIETHQNIIVDIVVKFKQLYDESLKYCSDQEQYHELNKYLEKMAEGLRLLGEQKNNHSKHDDAWFLSQALKNSKSGQCLEERFHQFIDKIATTLNKKLFIIAIDDVDTNTEKAYEILENIRRYLSHPRIVVIISGDVTLYNHIVKNRKKIELNGLKHDTKENTETERLVGHLTQQYLTKIFPVYQRIELKKLNQINNELNIKIITKKGKEKKGITELLSEILTASFQSKPQHTNSYMDFLLSQPIRSVVQFLKQVTENKVNDEFFYSPEDIMIALKFIFINELIEEKIDNILLETDDPSINQISSVVFDICHRYGELETGFYLRSNSIHDSYNAAKFYIATILNKKLEKNTLSNALKFMISGGATANTYLHYIENNRDKENLSERYKNYIGITRNENITTIAAHLGAIIFSENIRKKKIHSGIIRINRRKQNPQNFDETSFKKVTKWSHSDVIGSLEQLSIKMHGKNTEFHEYIDYVAATTILISSYSTQEGPEKRDFISILSFIAVIAQLLEEKGDIDIRRFIPLNTYSSPSLLPTTKNEADSTFDNDDPSEISEGEGSGNENSIILNGLINEWKKDIEKEKITCSPLLIGKVWERIQYTLTSISDNASMHSVNYKNENVKNDILLDIAFSRFIWGLINSILIEEIRYNRNVPQELVDSFISAKNVSTAYDELLSNLSKIEQFIEKNKKIKFSSILPITHAFIGCPLILPFITLTDPIYGEETESGKTKIKNLFNQIKQIYNNDADGELTSEESKIVDLISSSINEKDGYLFISKLIISGCFRKSE</sequence>
<dbReference type="SUPFAM" id="SSF52540">
    <property type="entry name" value="P-loop containing nucleoside triphosphate hydrolases"/>
    <property type="match status" value="1"/>
</dbReference>
<organism evidence="2 3">
    <name type="scientific">Pectobacterium odoriferum</name>
    <dbReference type="NCBI Taxonomy" id="78398"/>
    <lineage>
        <taxon>Bacteria</taxon>
        <taxon>Pseudomonadati</taxon>
        <taxon>Pseudomonadota</taxon>
        <taxon>Gammaproteobacteria</taxon>
        <taxon>Enterobacterales</taxon>
        <taxon>Pectobacteriaceae</taxon>
        <taxon>Pectobacterium</taxon>
    </lineage>
</organism>
<gene>
    <name evidence="2" type="ORF">BV926_21815</name>
</gene>
<evidence type="ECO:0000313" key="2">
    <source>
        <dbReference type="EMBL" id="POE22549.1"/>
    </source>
</evidence>
<proteinExistence type="predicted"/>
<dbReference type="Gene3D" id="3.40.50.300">
    <property type="entry name" value="P-loop containing nucleotide triphosphate hydrolases"/>
    <property type="match status" value="1"/>
</dbReference>
<feature type="region of interest" description="Disordered" evidence="1">
    <location>
        <begin position="642"/>
        <end position="668"/>
    </location>
</feature>
<evidence type="ECO:0008006" key="4">
    <source>
        <dbReference type="Google" id="ProtNLM"/>
    </source>
</evidence>
<feature type="compositionally biased region" description="Acidic residues" evidence="1">
    <location>
        <begin position="651"/>
        <end position="663"/>
    </location>
</feature>